<dbReference type="Pfam" id="PF13450">
    <property type="entry name" value="NAD_binding_8"/>
    <property type="match status" value="1"/>
</dbReference>
<dbReference type="GO" id="GO:0016491">
    <property type="term" value="F:oxidoreductase activity"/>
    <property type="evidence" value="ECO:0007669"/>
    <property type="project" value="InterPro"/>
</dbReference>
<dbReference type="AlphaFoldDB" id="A0A1Q9LJE6"/>
<comment type="caution">
    <text evidence="2">The sequence shown here is derived from an EMBL/GenBank/DDBJ whole genome shotgun (WGS) entry which is preliminary data.</text>
</comment>
<dbReference type="PANTHER" id="PTHR16128:SF5">
    <property type="entry name" value="FAD_NAD(P)-BINDING OXIDOREDUCTASE FAMILY PROTEIN"/>
    <property type="match status" value="1"/>
</dbReference>
<evidence type="ECO:0000313" key="3">
    <source>
        <dbReference type="Proteomes" id="UP000186040"/>
    </source>
</evidence>
<dbReference type="Pfam" id="PF01593">
    <property type="entry name" value="Amino_oxidase"/>
    <property type="match status" value="1"/>
</dbReference>
<evidence type="ECO:0000259" key="1">
    <source>
        <dbReference type="Pfam" id="PF01593"/>
    </source>
</evidence>
<dbReference type="PROSITE" id="PS51257">
    <property type="entry name" value="PROKAR_LIPOPROTEIN"/>
    <property type="match status" value="1"/>
</dbReference>
<dbReference type="STRING" id="1193682.BJP25_22840"/>
<organism evidence="2 3">
    <name type="scientific">Actinokineospora bangkokensis</name>
    <dbReference type="NCBI Taxonomy" id="1193682"/>
    <lineage>
        <taxon>Bacteria</taxon>
        <taxon>Bacillati</taxon>
        <taxon>Actinomycetota</taxon>
        <taxon>Actinomycetes</taxon>
        <taxon>Pseudonocardiales</taxon>
        <taxon>Pseudonocardiaceae</taxon>
        <taxon>Actinokineospora</taxon>
    </lineage>
</organism>
<dbReference type="EMBL" id="MKQR01000017">
    <property type="protein sequence ID" value="OLR92172.1"/>
    <property type="molecule type" value="Genomic_DNA"/>
</dbReference>
<evidence type="ECO:0000313" key="2">
    <source>
        <dbReference type="EMBL" id="OLR92172.1"/>
    </source>
</evidence>
<dbReference type="InterPro" id="IPR036188">
    <property type="entry name" value="FAD/NAD-bd_sf"/>
</dbReference>
<gene>
    <name evidence="2" type="ORF">BJP25_22840</name>
</gene>
<proteinExistence type="predicted"/>
<protein>
    <submittedName>
        <fullName evidence="2">NAD/FAD-dependent oxidoreductase</fullName>
    </submittedName>
</protein>
<reference evidence="2 3" key="1">
    <citation type="submission" date="2016-10" db="EMBL/GenBank/DDBJ databases">
        <title>The Draft Genome Sequence of Actinokineospora bangkokensis 44EHWT reveals the biosynthetic pathway of antifungal compounds Thailandins with unusual extender unit butylmalonyl-CoA.</title>
        <authorList>
            <person name="Greule A."/>
            <person name="Intra B."/>
            <person name="Flemming S."/>
            <person name="Rommel M.G."/>
            <person name="Panbangred W."/>
            <person name="Bechthold A."/>
        </authorList>
    </citation>
    <scope>NUCLEOTIDE SEQUENCE [LARGE SCALE GENOMIC DNA]</scope>
    <source>
        <strain evidence="2 3">44EHW</strain>
    </source>
</reference>
<accession>A0A1Q9LJE6</accession>
<sequence length="304" mass="32019">MKAIVVGAGISGVSCARALAEAGVDVRVLERGRVVGGRMATKRYGGRPADIGAGYFTARGPGFTPVVASWVERGLAAEWTDTLATFGADGVSESTGQLRYSAPAGLRSLVADLAAGLRVETGHPVARVRPGSVDGEEADVVVLAMPGPQAARLLAEGTRAHEVAAGQRWSPTLVATLVHDERRWDFPGAFVNDHPVLQTLFDDGTRRGDGHPVLVAHSTADHAREHLADPKPDDLARAVSELLGIPAPREAHVHRWTYAIPENPHSGPPFFEDGIGLAGDAWGSPRVETAWQSGVDLAGRVLGR</sequence>
<dbReference type="InterPro" id="IPR002937">
    <property type="entry name" value="Amino_oxidase"/>
</dbReference>
<feature type="domain" description="Amine oxidase" evidence="1">
    <location>
        <begin position="78"/>
        <end position="302"/>
    </location>
</feature>
<dbReference type="Gene3D" id="3.90.660.10">
    <property type="match status" value="1"/>
</dbReference>
<dbReference type="PANTHER" id="PTHR16128">
    <property type="entry name" value="FAD/NAD(P)-BINDING OXIDOREDUCTASE FAMILY PROTEIN"/>
    <property type="match status" value="1"/>
</dbReference>
<name>A0A1Q9LJE6_9PSEU</name>
<dbReference type="Proteomes" id="UP000186040">
    <property type="component" value="Unassembled WGS sequence"/>
</dbReference>
<dbReference type="Gene3D" id="3.50.50.60">
    <property type="entry name" value="FAD/NAD(P)-binding domain"/>
    <property type="match status" value="1"/>
</dbReference>
<dbReference type="RefSeq" id="WP_075976061.1">
    <property type="nucleotide sequence ID" value="NZ_MKQR01000017.1"/>
</dbReference>
<dbReference type="OrthoDB" id="5792777at2"/>
<keyword evidence="3" id="KW-1185">Reference proteome</keyword>
<dbReference type="SUPFAM" id="SSF51905">
    <property type="entry name" value="FAD/NAD(P)-binding domain"/>
    <property type="match status" value="1"/>
</dbReference>